<evidence type="ECO:0000256" key="1">
    <source>
        <dbReference type="ARBA" id="ARBA00009627"/>
    </source>
</evidence>
<dbReference type="OMA" id="HIMDGYF"/>
<dbReference type="AlphaFoldDB" id="A0A7R9Y503"/>
<evidence type="ECO:0000313" key="4">
    <source>
        <dbReference type="EMBL" id="CAD8245447.1"/>
    </source>
</evidence>
<dbReference type="Gene3D" id="1.25.40.990">
    <property type="match status" value="1"/>
</dbReference>
<name>A0A7R9Y503_MICPS</name>
<gene>
    <name evidence="4" type="ORF">MPUS1402_LOCUS9715</name>
</gene>
<accession>A0A7R9Y503</accession>
<comment type="similarity">
    <text evidence="1">Belongs to the proteasome subunit S14 family.</text>
</comment>
<protein>
    <recommendedName>
        <fullName evidence="3">CSN8/PSMD8/EIF3K domain-containing protein</fullName>
    </recommendedName>
</protein>
<dbReference type="InterPro" id="IPR033464">
    <property type="entry name" value="CSN8_PSD8_EIF3K"/>
</dbReference>
<dbReference type="InterPro" id="IPR006746">
    <property type="entry name" value="26S_Psome_Rpn12"/>
</dbReference>
<dbReference type="PANTHER" id="PTHR12387:SF0">
    <property type="entry name" value="26S PROTEASOME NON-ATPASE REGULATORY SUBUNIT 8"/>
    <property type="match status" value="1"/>
</dbReference>
<keyword evidence="2" id="KW-0647">Proteasome</keyword>
<dbReference type="GO" id="GO:0008541">
    <property type="term" value="C:proteasome regulatory particle, lid subcomplex"/>
    <property type="evidence" value="ECO:0007669"/>
    <property type="project" value="TreeGrafter"/>
</dbReference>
<dbReference type="EMBL" id="HBDY01012831">
    <property type="protein sequence ID" value="CAD8245447.1"/>
    <property type="molecule type" value="Transcribed_RNA"/>
</dbReference>
<evidence type="ECO:0000256" key="2">
    <source>
        <dbReference type="ARBA" id="ARBA00022942"/>
    </source>
</evidence>
<organism evidence="4">
    <name type="scientific">Micromonas pusilla</name>
    <name type="common">Picoplanktonic green alga</name>
    <name type="synonym">Chromulina pusilla</name>
    <dbReference type="NCBI Taxonomy" id="38833"/>
    <lineage>
        <taxon>Eukaryota</taxon>
        <taxon>Viridiplantae</taxon>
        <taxon>Chlorophyta</taxon>
        <taxon>Mamiellophyceae</taxon>
        <taxon>Mamiellales</taxon>
        <taxon>Mamiellaceae</taxon>
        <taxon>Micromonas</taxon>
    </lineage>
</organism>
<evidence type="ECO:0000259" key="3">
    <source>
        <dbReference type="Pfam" id="PF10075"/>
    </source>
</evidence>
<proteinExistence type="inferred from homology"/>
<dbReference type="GO" id="GO:0005634">
    <property type="term" value="C:nucleus"/>
    <property type="evidence" value="ECO:0007669"/>
    <property type="project" value="TreeGrafter"/>
</dbReference>
<feature type="domain" description="CSN8/PSMD8/EIF3K" evidence="3">
    <location>
        <begin position="113"/>
        <end position="252"/>
    </location>
</feature>
<dbReference type="GO" id="GO:0043161">
    <property type="term" value="P:proteasome-mediated ubiquitin-dependent protein catabolic process"/>
    <property type="evidence" value="ECO:0007669"/>
    <property type="project" value="TreeGrafter"/>
</dbReference>
<sequence length="277" mass="30359">MSAEGLPMTGYLPTAQQNFAAMKKAYAAGDVAKTSSLLATLKVALTTFPALPPLCAHTSTVEKELLLARDVLEYAALFAVSQDDHDAVERACTQLKTYYADKYCVTRMKRSERQNLITGLNLTRLLVQNRIAEFHTELELIPAETQADPRVKLPIELEQRLMEGSYDKILKQSKAALPSPEFGNFMKSLTATVKDEIAACMEKAYATLSAAAAAKMLGIGSGVEMNAFGESRGWVRSPDGLRFVFQKEKAPPSAKDIPSGTLIAQTMMYAKELERIV</sequence>
<reference evidence="4" key="1">
    <citation type="submission" date="2021-01" db="EMBL/GenBank/DDBJ databases">
        <authorList>
            <person name="Corre E."/>
            <person name="Pelletier E."/>
            <person name="Niang G."/>
            <person name="Scheremetjew M."/>
            <person name="Finn R."/>
            <person name="Kale V."/>
            <person name="Holt S."/>
            <person name="Cochrane G."/>
            <person name="Meng A."/>
            <person name="Brown T."/>
            <person name="Cohen L."/>
        </authorList>
    </citation>
    <scope>NUCLEOTIDE SEQUENCE</scope>
    <source>
        <strain evidence="4">RCC1614</strain>
    </source>
</reference>
<dbReference type="FunFam" id="1.25.40.990:FF:000001">
    <property type="entry name" value="26S proteasome non-ATPase regulatory subunit"/>
    <property type="match status" value="1"/>
</dbReference>
<dbReference type="PANTHER" id="PTHR12387">
    <property type="entry name" value="26S PROTEASOME NON-ATPASE REGULATORY SUBUNIT 8"/>
    <property type="match status" value="1"/>
</dbReference>
<dbReference type="Pfam" id="PF10075">
    <property type="entry name" value="CSN8_PSD8_EIF3K"/>
    <property type="match status" value="1"/>
</dbReference>
<dbReference type="GO" id="GO:0005829">
    <property type="term" value="C:cytosol"/>
    <property type="evidence" value="ECO:0007669"/>
    <property type="project" value="TreeGrafter"/>
</dbReference>